<organism evidence="6 7">
    <name type="scientific">Streptomyces canus</name>
    <dbReference type="NCBI Taxonomy" id="58343"/>
    <lineage>
        <taxon>Bacteria</taxon>
        <taxon>Bacillati</taxon>
        <taxon>Actinomycetota</taxon>
        <taxon>Actinomycetes</taxon>
        <taxon>Kitasatosporales</taxon>
        <taxon>Streptomycetaceae</taxon>
        <taxon>Streptomyces</taxon>
        <taxon>Streptomyces aurantiacus group</taxon>
    </lineage>
</organism>
<protein>
    <submittedName>
        <fullName evidence="6">CRP/FNR family cyclic AMP-dependent transcriptional regulator</fullName>
    </submittedName>
</protein>
<dbReference type="CDD" id="cd00038">
    <property type="entry name" value="CAP_ED"/>
    <property type="match status" value="1"/>
</dbReference>
<dbReference type="GO" id="GO:0003700">
    <property type="term" value="F:DNA-binding transcription factor activity"/>
    <property type="evidence" value="ECO:0007669"/>
    <property type="project" value="TreeGrafter"/>
</dbReference>
<dbReference type="SMART" id="SM00100">
    <property type="entry name" value="cNMP"/>
    <property type="match status" value="1"/>
</dbReference>
<reference evidence="6" key="1">
    <citation type="submission" date="2023-07" db="EMBL/GenBank/DDBJ databases">
        <title>Comparative genomics of wheat-associated soil bacteria to identify genetic determinants of phenazine resistance.</title>
        <authorList>
            <person name="Mouncey N."/>
        </authorList>
    </citation>
    <scope>NUCLEOTIDE SEQUENCE</scope>
    <source>
        <strain evidence="6">V4I22</strain>
    </source>
</reference>
<evidence type="ECO:0000259" key="4">
    <source>
        <dbReference type="PROSITE" id="PS50042"/>
    </source>
</evidence>
<sequence length="227" mass="25102">MEGSPSNSDRLSQILQRIVKEEAWPTSQCTVRRNAHVYNCGDTGADLYLVESGRVKTVTNSLGGKKCLLSIYSTGDVFGELALLTNTREETAAAMTPLVLRRIPVARFRAALAHDDLLEALLKLLTVRLAEQQQVITNLVTMDSERRLAATLLTLANKFGTRQPRGICIEERITQEELSGMVGTTRSRVGLFLKRFSEAGLIRRESGAYLVVDESNLMQYLSVDLGV</sequence>
<dbReference type="InterPro" id="IPR000595">
    <property type="entry name" value="cNMP-bd_dom"/>
</dbReference>
<evidence type="ECO:0000256" key="2">
    <source>
        <dbReference type="ARBA" id="ARBA00023125"/>
    </source>
</evidence>
<dbReference type="InterPro" id="IPR036388">
    <property type="entry name" value="WH-like_DNA-bd_sf"/>
</dbReference>
<proteinExistence type="predicted"/>
<evidence type="ECO:0000256" key="1">
    <source>
        <dbReference type="ARBA" id="ARBA00023015"/>
    </source>
</evidence>
<evidence type="ECO:0000313" key="7">
    <source>
        <dbReference type="Proteomes" id="UP001234216"/>
    </source>
</evidence>
<dbReference type="InterPro" id="IPR050397">
    <property type="entry name" value="Env_Response_Regulators"/>
</dbReference>
<dbReference type="InterPro" id="IPR036390">
    <property type="entry name" value="WH_DNA-bd_sf"/>
</dbReference>
<feature type="domain" description="HTH crp-type" evidence="5">
    <location>
        <begin position="142"/>
        <end position="215"/>
    </location>
</feature>
<keyword evidence="2" id="KW-0238">DNA-binding</keyword>
<dbReference type="GO" id="GO:0005829">
    <property type="term" value="C:cytosol"/>
    <property type="evidence" value="ECO:0007669"/>
    <property type="project" value="TreeGrafter"/>
</dbReference>
<dbReference type="Pfam" id="PF13545">
    <property type="entry name" value="HTH_Crp_2"/>
    <property type="match status" value="1"/>
</dbReference>
<dbReference type="Gene3D" id="1.10.10.10">
    <property type="entry name" value="Winged helix-like DNA-binding domain superfamily/Winged helix DNA-binding domain"/>
    <property type="match status" value="1"/>
</dbReference>
<dbReference type="InterPro" id="IPR012318">
    <property type="entry name" value="HTH_CRP"/>
</dbReference>
<dbReference type="Gene3D" id="2.60.120.10">
    <property type="entry name" value="Jelly Rolls"/>
    <property type="match status" value="1"/>
</dbReference>
<dbReference type="Proteomes" id="UP001234216">
    <property type="component" value="Unassembled WGS sequence"/>
</dbReference>
<dbReference type="EMBL" id="JAUSZV010000005">
    <property type="protein sequence ID" value="MDQ0912435.1"/>
    <property type="molecule type" value="Genomic_DNA"/>
</dbReference>
<dbReference type="PROSITE" id="PS50042">
    <property type="entry name" value="CNMP_BINDING_3"/>
    <property type="match status" value="1"/>
</dbReference>
<evidence type="ECO:0000313" key="6">
    <source>
        <dbReference type="EMBL" id="MDQ0912435.1"/>
    </source>
</evidence>
<dbReference type="SUPFAM" id="SSF51206">
    <property type="entry name" value="cAMP-binding domain-like"/>
    <property type="match status" value="1"/>
</dbReference>
<dbReference type="GO" id="GO:0003677">
    <property type="term" value="F:DNA binding"/>
    <property type="evidence" value="ECO:0007669"/>
    <property type="project" value="UniProtKB-KW"/>
</dbReference>
<comment type="caution">
    <text evidence="6">The sequence shown here is derived from an EMBL/GenBank/DDBJ whole genome shotgun (WGS) entry which is preliminary data.</text>
</comment>
<gene>
    <name evidence="6" type="ORF">QFZ22_008420</name>
</gene>
<feature type="domain" description="Cyclic nucleotide-binding" evidence="4">
    <location>
        <begin position="36"/>
        <end position="96"/>
    </location>
</feature>
<accession>A0AAW8FSR9</accession>
<dbReference type="PROSITE" id="PS51063">
    <property type="entry name" value="HTH_CRP_2"/>
    <property type="match status" value="1"/>
</dbReference>
<dbReference type="InterPro" id="IPR014710">
    <property type="entry name" value="RmlC-like_jellyroll"/>
</dbReference>
<dbReference type="InterPro" id="IPR018490">
    <property type="entry name" value="cNMP-bd_dom_sf"/>
</dbReference>
<evidence type="ECO:0000256" key="3">
    <source>
        <dbReference type="ARBA" id="ARBA00023163"/>
    </source>
</evidence>
<dbReference type="Pfam" id="PF00027">
    <property type="entry name" value="cNMP_binding"/>
    <property type="match status" value="1"/>
</dbReference>
<keyword evidence="1" id="KW-0805">Transcription regulation</keyword>
<dbReference type="RefSeq" id="WP_306984805.1">
    <property type="nucleotide sequence ID" value="NZ_JAUSYQ010000002.1"/>
</dbReference>
<dbReference type="SMART" id="SM00419">
    <property type="entry name" value="HTH_CRP"/>
    <property type="match status" value="1"/>
</dbReference>
<dbReference type="PANTHER" id="PTHR24567:SF74">
    <property type="entry name" value="HTH-TYPE TRANSCRIPTIONAL REGULATOR ARCR"/>
    <property type="match status" value="1"/>
</dbReference>
<evidence type="ECO:0000259" key="5">
    <source>
        <dbReference type="PROSITE" id="PS51063"/>
    </source>
</evidence>
<dbReference type="SUPFAM" id="SSF46785">
    <property type="entry name" value="Winged helix' DNA-binding domain"/>
    <property type="match status" value="1"/>
</dbReference>
<dbReference type="PANTHER" id="PTHR24567">
    <property type="entry name" value="CRP FAMILY TRANSCRIPTIONAL REGULATORY PROTEIN"/>
    <property type="match status" value="1"/>
</dbReference>
<name>A0AAW8FSR9_9ACTN</name>
<keyword evidence="3" id="KW-0804">Transcription</keyword>
<dbReference type="AlphaFoldDB" id="A0AAW8FSR9"/>